<evidence type="ECO:0000313" key="1">
    <source>
        <dbReference type="EMBL" id="BBY35885.1"/>
    </source>
</evidence>
<dbReference type="Proteomes" id="UP000465812">
    <property type="component" value="Chromosome"/>
</dbReference>
<dbReference type="EMBL" id="MVHW01000002">
    <property type="protein sequence ID" value="ORB08727.1"/>
    <property type="molecule type" value="Genomic_DNA"/>
</dbReference>
<dbReference type="STRING" id="560555.BST30_01950"/>
<keyword evidence="5" id="KW-1185">Reference proteome</keyword>
<reference evidence="3 4" key="1">
    <citation type="submission" date="2017-02" db="EMBL/GenBank/DDBJ databases">
        <title>The new phylogeny of genus Mycobacterium.</title>
        <authorList>
            <person name="Tortoli E."/>
            <person name="Trovato A."/>
            <person name="Cirillo D.M."/>
        </authorList>
    </citation>
    <scope>NUCLEOTIDE SEQUENCE [LARGE SCALE GENOMIC DNA]</scope>
    <source>
        <strain evidence="3 4">DSM 45255</strain>
    </source>
</reference>
<name>A0A1X0G3Y3_MYCNT</name>
<dbReference type="EMBL" id="AP022590">
    <property type="protein sequence ID" value="BBY41667.1"/>
    <property type="molecule type" value="Genomic_DNA"/>
</dbReference>
<evidence type="ECO:0000313" key="5">
    <source>
        <dbReference type="Proteomes" id="UP000465812"/>
    </source>
</evidence>
<protein>
    <submittedName>
        <fullName evidence="3">Uncharacterized protein</fullName>
    </submittedName>
</protein>
<organism evidence="3 4">
    <name type="scientific">Mycobacterium mantenii</name>
    <dbReference type="NCBI Taxonomy" id="560555"/>
    <lineage>
        <taxon>Bacteria</taxon>
        <taxon>Bacillati</taxon>
        <taxon>Actinomycetota</taxon>
        <taxon>Actinomycetes</taxon>
        <taxon>Mycobacteriales</taxon>
        <taxon>Mycobacteriaceae</taxon>
        <taxon>Mycobacterium</taxon>
        <taxon>Mycobacterium avium complex (MAC)</taxon>
    </lineage>
</organism>
<gene>
    <name evidence="3" type="ORF">BST30_01950</name>
    <name evidence="1" type="ORF">MMAN_00190</name>
    <name evidence="2" type="ORF">MMAN_58010</name>
</gene>
<evidence type="ECO:0000313" key="2">
    <source>
        <dbReference type="EMBL" id="BBY41667.1"/>
    </source>
</evidence>
<dbReference type="EMBL" id="AP022590">
    <property type="protein sequence ID" value="BBY35885.1"/>
    <property type="molecule type" value="Genomic_DNA"/>
</dbReference>
<evidence type="ECO:0000313" key="3">
    <source>
        <dbReference type="EMBL" id="ORB08727.1"/>
    </source>
</evidence>
<reference evidence="1 5" key="2">
    <citation type="journal article" date="2019" name="Emerg. Microbes Infect.">
        <title>Comprehensive subspecies identification of 175 nontuberculous mycobacteria species based on 7547 genomic profiles.</title>
        <authorList>
            <person name="Matsumoto Y."/>
            <person name="Kinjo T."/>
            <person name="Motooka D."/>
            <person name="Nabeya D."/>
            <person name="Jung N."/>
            <person name="Uechi K."/>
            <person name="Horii T."/>
            <person name="Iida T."/>
            <person name="Fujita J."/>
            <person name="Nakamura S."/>
        </authorList>
    </citation>
    <scope>NUCLEOTIDE SEQUENCE [LARGE SCALE GENOMIC DNA]</scope>
    <source>
        <strain evidence="1 5">JCM 18113</strain>
    </source>
</reference>
<evidence type="ECO:0000313" key="4">
    <source>
        <dbReference type="Proteomes" id="UP000192760"/>
    </source>
</evidence>
<sequence>MKTAIIDHRRSVALCDVGSHYIAATVIDSDGIDYLMLASPDDIGTCTLYDPTCVLAVHEQVGKLPLEYVRRIAVSRRGGRP</sequence>
<reference evidence="1" key="3">
    <citation type="submission" date="2020-02" db="EMBL/GenBank/DDBJ databases">
        <authorList>
            <person name="Matsumoto Y."/>
            <person name="Motooka D."/>
            <person name="Nakamura S."/>
        </authorList>
    </citation>
    <scope>NUCLEOTIDE SEQUENCE</scope>
    <source>
        <strain evidence="1">JCM 18113</strain>
    </source>
</reference>
<accession>A0A1X0G3Y3</accession>
<proteinExistence type="predicted"/>
<dbReference type="Proteomes" id="UP000192760">
    <property type="component" value="Unassembled WGS sequence"/>
</dbReference>
<dbReference type="RefSeq" id="WP_083092773.1">
    <property type="nucleotide sequence ID" value="NZ_AP022590.1"/>
</dbReference>
<dbReference type="AlphaFoldDB" id="A0A1X0G3Y3"/>